<evidence type="ECO:0000256" key="3">
    <source>
        <dbReference type="ARBA" id="ARBA00022553"/>
    </source>
</evidence>
<dbReference type="PANTHER" id="PTHR45527:SF1">
    <property type="entry name" value="FATTY ACID SYNTHASE"/>
    <property type="match status" value="1"/>
</dbReference>
<dbReference type="Pfam" id="PF00501">
    <property type="entry name" value="AMP-binding"/>
    <property type="match status" value="2"/>
</dbReference>
<accession>A0ABS4PZA8</accession>
<keyword evidence="7" id="KW-1185">Reference proteome</keyword>
<name>A0ABS4PZA8_9PSEU</name>
<dbReference type="Pfam" id="PF13193">
    <property type="entry name" value="AMP-binding_C"/>
    <property type="match status" value="2"/>
</dbReference>
<organism evidence="6 7">
    <name type="scientific">Amycolatopsis magusensis</name>
    <dbReference type="NCBI Taxonomy" id="882444"/>
    <lineage>
        <taxon>Bacteria</taxon>
        <taxon>Bacillati</taxon>
        <taxon>Actinomycetota</taxon>
        <taxon>Actinomycetes</taxon>
        <taxon>Pseudonocardiales</taxon>
        <taxon>Pseudonocardiaceae</taxon>
        <taxon>Amycolatopsis</taxon>
    </lineage>
</organism>
<comment type="caution">
    <text evidence="6">The sequence shown here is derived from an EMBL/GenBank/DDBJ whole genome shotgun (WGS) entry which is preliminary data.</text>
</comment>
<evidence type="ECO:0000256" key="1">
    <source>
        <dbReference type="ARBA" id="ARBA00001957"/>
    </source>
</evidence>
<dbReference type="Gene3D" id="3.30.300.30">
    <property type="match status" value="2"/>
</dbReference>
<evidence type="ECO:0000259" key="5">
    <source>
        <dbReference type="PROSITE" id="PS50075"/>
    </source>
</evidence>
<dbReference type="InterPro" id="IPR006162">
    <property type="entry name" value="Ppantetheine_attach_site"/>
</dbReference>
<dbReference type="InterPro" id="IPR009081">
    <property type="entry name" value="PP-bd_ACP"/>
</dbReference>
<dbReference type="Pfam" id="PF00550">
    <property type="entry name" value="PP-binding"/>
    <property type="match status" value="2"/>
</dbReference>
<dbReference type="PROSITE" id="PS50075">
    <property type="entry name" value="CARRIER"/>
    <property type="match status" value="2"/>
</dbReference>
<feature type="domain" description="Carrier" evidence="5">
    <location>
        <begin position="1536"/>
        <end position="1610"/>
    </location>
</feature>
<dbReference type="Pfam" id="PF00668">
    <property type="entry name" value="Condensation"/>
    <property type="match status" value="1"/>
</dbReference>
<dbReference type="PROSITE" id="PS00455">
    <property type="entry name" value="AMP_BINDING"/>
    <property type="match status" value="2"/>
</dbReference>
<feature type="domain" description="Carrier" evidence="5">
    <location>
        <begin position="496"/>
        <end position="571"/>
    </location>
</feature>
<keyword evidence="2" id="KW-0596">Phosphopantetheine</keyword>
<dbReference type="SUPFAM" id="SSF52777">
    <property type="entry name" value="CoA-dependent acyltransferases"/>
    <property type="match status" value="2"/>
</dbReference>
<evidence type="ECO:0000313" key="6">
    <source>
        <dbReference type="EMBL" id="MBP2184193.1"/>
    </source>
</evidence>
<dbReference type="Gene3D" id="1.10.1200.10">
    <property type="entry name" value="ACP-like"/>
    <property type="match status" value="2"/>
</dbReference>
<dbReference type="InterPro" id="IPR020806">
    <property type="entry name" value="PKS_PP-bd"/>
</dbReference>
<dbReference type="Gene3D" id="3.40.50.980">
    <property type="match status" value="2"/>
</dbReference>
<dbReference type="Gene3D" id="3.30.559.30">
    <property type="entry name" value="Nonribosomal peptide synthetase, condensation domain"/>
    <property type="match status" value="1"/>
</dbReference>
<dbReference type="InterPro" id="IPR010071">
    <property type="entry name" value="AA_adenyl_dom"/>
</dbReference>
<dbReference type="Proteomes" id="UP000741013">
    <property type="component" value="Unassembled WGS sequence"/>
</dbReference>
<feature type="compositionally biased region" description="Basic and acidic residues" evidence="4">
    <location>
        <begin position="1513"/>
        <end position="1523"/>
    </location>
</feature>
<comment type="cofactor">
    <cofactor evidence="1">
        <name>pantetheine 4'-phosphate</name>
        <dbReference type="ChEBI" id="CHEBI:47942"/>
    </cofactor>
</comment>
<dbReference type="InterPro" id="IPR023213">
    <property type="entry name" value="CAT-like_dom_sf"/>
</dbReference>
<dbReference type="Gene3D" id="3.40.50.12780">
    <property type="entry name" value="N-terminal domain of ligase-like"/>
    <property type="match status" value="1"/>
</dbReference>
<dbReference type="CDD" id="cd19531">
    <property type="entry name" value="LCL_NRPS-like"/>
    <property type="match status" value="1"/>
</dbReference>
<dbReference type="InterPro" id="IPR001242">
    <property type="entry name" value="Condensation_dom"/>
</dbReference>
<dbReference type="EMBL" id="JAGGMS010000001">
    <property type="protein sequence ID" value="MBP2184193.1"/>
    <property type="molecule type" value="Genomic_DNA"/>
</dbReference>
<dbReference type="InterPro" id="IPR025110">
    <property type="entry name" value="AMP-bd_C"/>
</dbReference>
<sequence>MTATLLHDAFALQVARTPGAVAAVDGWDSVSYAELDRRAGHVAAALRERGCAPGETVGVRLRRGIDLVVALVAVWRAGGAYVPLDPDHPEDRIAGIVEETGCRIVLTDESVAGLTAAGGEAPALPRLATAPDSPAYVIYTSGSTGRPKGVVVTHGGIANRVHWTVRTHGLSVGDRVLQKTSLSFDAAGWEIFAPLVSGGTVVLAPAGAERDPVTMIEAVIRDEVTVLQVVPSVLRLLVAQDRLADCTSLRLLFSAGEALQAELCQQVWAKVDVELWNTYGPTECAIDATAYRCDPEQKTGPVPIGAPISGDHVVVLDEHGELTPIGLAGELYLGGAGVGLGYAGQPELTAERFVPDPLGAPGARLYRTGDRARWRSDGMLEYLGRLDDQVKVNGVRIEPGEVEAALRAHPAVRGGAVLAVPAAGGGGELRLAAFVVGDIEPAALRTFLRGRLPEHLVPTLVVPVAELPLTTSGKVDRTALRAMELTEQPGRPGYQEPATPAERVVAEAWAELLEVDRVGADDDFFQLGGHSLLITRLAEWLRAKTGRRIEVRHLFAASTVRAQAALLSRKDVEAAPEPVVRPDGRLPLSFGQRRLWFLEQLRQGHQEYVVPLFLRVPAGTGREVVGRALNALAERHEVLRTRYVVHDNEPWQVIDPPAEVELRVVQGAPSKHELFRAELSRGFDLAEGPIWRALLLDRPGLDGLLLLTAHHIAVDGRSLVVLAEEFERLCAGETDLPAPALQYADHAIRQRRALTGTLLEEQLAYWRAALDGVHPIELPVDRPRAAERDSHGAALDFTLPPGIAGSLLEQGRQAGATPFMSLLTVFTVLLARYSRDWDVVVGTPVAGRTAPEAETAVGFFLNSLALRANLTPELSFTEALGRVREACVGAFGHADVPFERLVEEVQPGRDLARTPVYQVIFDLHDADLAEANTNVVGSDVMRSIWRTAKTDLTLIMRTHADGRLDGILEYATALFDQATIERLGANFVRLAESLTTAPDEPIGTAELVAAPERELLLKTWNDTTAEQPSRPVHLAIAEQAARTPEAVALVHDGGTVTYGELESEANRFAHLLRSRGVTAESVVGVLLDRGPELVAALLGVWKAGGAYVPLDPSFPPDRVRHMLDDSGAGLLVSDSELAEHAAGFGGGRLLADVDREELAGQRADAPEEPDGDGLDRLAYLIYTSGSTGTPKGVAVAHRGLANYLDWTVGAYAAHGTGGAPLFTSVAYDLGLPNLYTPLLTGQKVHLFPQDFDLTKLGPALADAGPFSFIKLAPAQLELVLGQLADAGPVPLAELVSAAGDWVPATLAERWRAVTGRPDARFAAEYGPTEITVGNSALFPEAGARSTEFLSIGHPIPNTTMYVLDENLNPVPIGVVGEIYVGGIGVARGYVGKPELTAEKFRTDPHGPPGGRLYRTGDLGRVLPGGAVEFRGRADNQVKVRGYRVELGAVEAALLAHPDVREAVVVLNGQKLVAYHVGRATELAAFLAETLPRHEIPSLFVPMESLPLNANGKVDRRALPEPDAGHTGAEGEQAGQAPRTVAERRIAAIWARVLDRRIGVHDNFFDLGGHSMSAATVVSMLRQEFDVEVGMRTLFDAPTVAGLAEAVTELIRAEIDGLSAAEVLARSEEGQR</sequence>
<protein>
    <submittedName>
        <fullName evidence="6">Amino acid adenylation domain-containing protein</fullName>
    </submittedName>
</protein>
<dbReference type="CDD" id="cd05930">
    <property type="entry name" value="A_NRPS"/>
    <property type="match status" value="2"/>
</dbReference>
<evidence type="ECO:0000256" key="2">
    <source>
        <dbReference type="ARBA" id="ARBA00022450"/>
    </source>
</evidence>
<dbReference type="InterPro" id="IPR045851">
    <property type="entry name" value="AMP-bd_C_sf"/>
</dbReference>
<dbReference type="SMART" id="SM00823">
    <property type="entry name" value="PKS_PP"/>
    <property type="match status" value="2"/>
</dbReference>
<evidence type="ECO:0000313" key="7">
    <source>
        <dbReference type="Proteomes" id="UP000741013"/>
    </source>
</evidence>
<keyword evidence="3" id="KW-0597">Phosphoprotein</keyword>
<dbReference type="SUPFAM" id="SSF56801">
    <property type="entry name" value="Acetyl-CoA synthetase-like"/>
    <property type="match status" value="2"/>
</dbReference>
<dbReference type="SUPFAM" id="SSF47336">
    <property type="entry name" value="ACP-like"/>
    <property type="match status" value="2"/>
</dbReference>
<dbReference type="PROSITE" id="PS00012">
    <property type="entry name" value="PHOSPHOPANTETHEINE"/>
    <property type="match status" value="2"/>
</dbReference>
<dbReference type="Gene3D" id="2.30.38.10">
    <property type="entry name" value="Luciferase, Domain 3"/>
    <property type="match status" value="1"/>
</dbReference>
<dbReference type="RefSeq" id="WP_209667246.1">
    <property type="nucleotide sequence ID" value="NZ_JAGGMS010000001.1"/>
</dbReference>
<dbReference type="NCBIfam" id="TIGR01733">
    <property type="entry name" value="AA-adenyl-dom"/>
    <property type="match status" value="2"/>
</dbReference>
<dbReference type="Gene3D" id="3.30.559.10">
    <property type="entry name" value="Chloramphenicol acetyltransferase-like domain"/>
    <property type="match status" value="1"/>
</dbReference>
<dbReference type="InterPro" id="IPR042099">
    <property type="entry name" value="ANL_N_sf"/>
</dbReference>
<dbReference type="PANTHER" id="PTHR45527">
    <property type="entry name" value="NONRIBOSOMAL PEPTIDE SYNTHETASE"/>
    <property type="match status" value="1"/>
</dbReference>
<dbReference type="InterPro" id="IPR036736">
    <property type="entry name" value="ACP-like_sf"/>
</dbReference>
<proteinExistence type="predicted"/>
<evidence type="ECO:0000256" key="4">
    <source>
        <dbReference type="SAM" id="MobiDB-lite"/>
    </source>
</evidence>
<gene>
    <name evidence="6" type="ORF">JOM49_005719</name>
</gene>
<feature type="region of interest" description="Disordered" evidence="4">
    <location>
        <begin position="1513"/>
        <end position="1538"/>
    </location>
</feature>
<dbReference type="InterPro" id="IPR020845">
    <property type="entry name" value="AMP-binding_CS"/>
</dbReference>
<reference evidence="6 7" key="1">
    <citation type="submission" date="2021-03" db="EMBL/GenBank/DDBJ databases">
        <title>Sequencing the genomes of 1000 actinobacteria strains.</title>
        <authorList>
            <person name="Klenk H.-P."/>
        </authorList>
    </citation>
    <scope>NUCLEOTIDE SEQUENCE [LARGE SCALE GENOMIC DNA]</scope>
    <source>
        <strain evidence="6 7">DSM 45510</strain>
    </source>
</reference>
<dbReference type="InterPro" id="IPR000873">
    <property type="entry name" value="AMP-dep_synth/lig_dom"/>
</dbReference>